<dbReference type="GO" id="GO:0043010">
    <property type="term" value="P:camera-type eye development"/>
    <property type="evidence" value="ECO:0007669"/>
    <property type="project" value="Ensembl"/>
</dbReference>
<evidence type="ECO:0000256" key="1">
    <source>
        <dbReference type="ARBA" id="ARBA00009228"/>
    </source>
</evidence>
<evidence type="ECO:0000313" key="8">
    <source>
        <dbReference type="Ensembl" id="ENSNNAP00000009860.1"/>
    </source>
</evidence>
<dbReference type="PANTHER" id="PTHR24252:SF10">
    <property type="entry name" value="SERINE PROTEASE 56"/>
    <property type="match status" value="1"/>
</dbReference>
<proteinExistence type="inferred from homology"/>
<dbReference type="InterPro" id="IPR009003">
    <property type="entry name" value="Peptidase_S1_PA"/>
</dbReference>
<accession>A0A8C6X741</accession>
<dbReference type="InterPro" id="IPR001254">
    <property type="entry name" value="Trypsin_dom"/>
</dbReference>
<gene>
    <name evidence="8" type="primary">PRSS56</name>
</gene>
<dbReference type="GO" id="GO:0004252">
    <property type="term" value="F:serine-type endopeptidase activity"/>
    <property type="evidence" value="ECO:0007669"/>
    <property type="project" value="Ensembl"/>
</dbReference>
<dbReference type="GO" id="GO:0035821">
    <property type="term" value="P:modulation of process of another organism"/>
    <property type="evidence" value="ECO:0007669"/>
    <property type="project" value="UniProtKB-ARBA"/>
</dbReference>
<keyword evidence="2 6" id="KW-0645">Protease</keyword>
<sequence length="579" mass="63532">MKAALLSLEEALLEHGRRLQECQRCGFCHVGDCGNRSRPCTQPGNDVEDSNSAADPPVPESCGHRVVPAPNVTLLKGKIVGGSRAKPGAWPWLVSVLLNGQLMCSGVLVGSTWIVTAAHCFAGSRNELAWSVVLGDYDLTKWDEGEQEVPISRILPHPKFDPKTFQADVALLELSAPVRPSAWVAPVCLPERAAEVGQEVLCYIVGWGSLYEDGPPAEIVMEARVPILAPDLCRGTLGSQLVSGAMFCAGYLSGGIDSCQGDSGGPLMCWDPSLERYVLHGITSWGSGCGERGKPGVYTRIPAFADWIRQQMERSPSSREPSCSEWLAAVRKPGGKQLAEVRRLCAFYAQPCARSSSPAACAQAAEEKCKGKRQQCELRSYLQTLLDFLHQAEAFFRTRIDFSFFTHSVPQFVEQIYGYLFSPRGHLDAQDQVARTEDGIARGKGSHLSQIRKMQKREAQAFIKSRPPPLPPSFASLFQGTGPNLADWVQELSTPAERFAAAAPVGQETRHFLQLTEEEVDELRLQAQMFLGHLQKELHQDVFPDVEPKGEAPMVQTLGLNGMWLRWGSGCHGRKKRQA</sequence>
<dbReference type="InterPro" id="IPR001314">
    <property type="entry name" value="Peptidase_S1A"/>
</dbReference>
<dbReference type="PROSITE" id="PS00135">
    <property type="entry name" value="TRYPSIN_SER"/>
    <property type="match status" value="1"/>
</dbReference>
<dbReference type="SUPFAM" id="SSF50494">
    <property type="entry name" value="Trypsin-like serine proteases"/>
    <property type="match status" value="1"/>
</dbReference>
<dbReference type="Proteomes" id="UP000694559">
    <property type="component" value="Unplaced"/>
</dbReference>
<dbReference type="Pfam" id="PF00089">
    <property type="entry name" value="Trypsin"/>
    <property type="match status" value="1"/>
</dbReference>
<feature type="domain" description="Peptidase S1" evidence="7">
    <location>
        <begin position="79"/>
        <end position="313"/>
    </location>
</feature>
<reference evidence="8" key="1">
    <citation type="submission" date="2025-08" db="UniProtKB">
        <authorList>
            <consortium name="Ensembl"/>
        </authorList>
    </citation>
    <scope>IDENTIFICATION</scope>
</reference>
<dbReference type="SMART" id="SM00020">
    <property type="entry name" value="Tryp_SPc"/>
    <property type="match status" value="1"/>
</dbReference>
<dbReference type="GO" id="GO:0005783">
    <property type="term" value="C:endoplasmic reticulum"/>
    <property type="evidence" value="ECO:0007669"/>
    <property type="project" value="Ensembl"/>
</dbReference>
<dbReference type="InterPro" id="IPR033116">
    <property type="entry name" value="TRYPSIN_SER"/>
</dbReference>
<evidence type="ECO:0000256" key="3">
    <source>
        <dbReference type="ARBA" id="ARBA00022801"/>
    </source>
</evidence>
<evidence type="ECO:0000256" key="5">
    <source>
        <dbReference type="ARBA" id="ARBA00023157"/>
    </source>
</evidence>
<dbReference type="InterPro" id="IPR043504">
    <property type="entry name" value="Peptidase_S1_PA_chymotrypsin"/>
</dbReference>
<evidence type="ECO:0000256" key="2">
    <source>
        <dbReference type="ARBA" id="ARBA00022670"/>
    </source>
</evidence>
<comment type="similarity">
    <text evidence="1">Belongs to the peptidase S1 family. Snake venom subfamily.</text>
</comment>
<dbReference type="GeneTree" id="ENSGT00940000157183"/>
<dbReference type="Ensembl" id="ENSNNAT00000010330.1">
    <property type="protein sequence ID" value="ENSNNAP00000009860.1"/>
    <property type="gene ID" value="ENSNNAG00000006587.1"/>
</dbReference>
<keyword evidence="4 6" id="KW-0720">Serine protease</keyword>
<dbReference type="AlphaFoldDB" id="A0A8C6X741"/>
<dbReference type="GO" id="GO:0005576">
    <property type="term" value="C:extracellular region"/>
    <property type="evidence" value="ECO:0007669"/>
    <property type="project" value="UniProtKB-ARBA"/>
</dbReference>
<evidence type="ECO:0000259" key="7">
    <source>
        <dbReference type="PROSITE" id="PS50240"/>
    </source>
</evidence>
<dbReference type="FunFam" id="2.40.10.10:FF:000003">
    <property type="entry name" value="Transmembrane serine protease 3"/>
    <property type="match status" value="1"/>
</dbReference>
<dbReference type="PRINTS" id="PR00722">
    <property type="entry name" value="CHYMOTRYPSIN"/>
</dbReference>
<keyword evidence="5" id="KW-1015">Disulfide bond</keyword>
<reference evidence="8" key="2">
    <citation type="submission" date="2025-09" db="UniProtKB">
        <authorList>
            <consortium name="Ensembl"/>
        </authorList>
    </citation>
    <scope>IDENTIFICATION</scope>
</reference>
<organism evidence="8 9">
    <name type="scientific">Naja naja</name>
    <name type="common">Indian cobra</name>
    <dbReference type="NCBI Taxonomy" id="35670"/>
    <lineage>
        <taxon>Eukaryota</taxon>
        <taxon>Metazoa</taxon>
        <taxon>Chordata</taxon>
        <taxon>Craniata</taxon>
        <taxon>Vertebrata</taxon>
        <taxon>Euteleostomi</taxon>
        <taxon>Lepidosauria</taxon>
        <taxon>Squamata</taxon>
        <taxon>Bifurcata</taxon>
        <taxon>Unidentata</taxon>
        <taxon>Episquamata</taxon>
        <taxon>Toxicofera</taxon>
        <taxon>Serpentes</taxon>
        <taxon>Colubroidea</taxon>
        <taxon>Elapidae</taxon>
        <taxon>Elapinae</taxon>
        <taxon>Naja</taxon>
    </lineage>
</organism>
<dbReference type="PROSITE" id="PS50240">
    <property type="entry name" value="TRYPSIN_DOM"/>
    <property type="match status" value="1"/>
</dbReference>
<dbReference type="OMA" id="ECEECVL"/>
<dbReference type="GO" id="GO:0006508">
    <property type="term" value="P:proteolysis"/>
    <property type="evidence" value="ECO:0007669"/>
    <property type="project" value="UniProtKB-KW"/>
</dbReference>
<keyword evidence="9" id="KW-1185">Reference proteome</keyword>
<evidence type="ECO:0000256" key="6">
    <source>
        <dbReference type="RuleBase" id="RU363034"/>
    </source>
</evidence>
<dbReference type="PROSITE" id="PS00134">
    <property type="entry name" value="TRYPSIN_HIS"/>
    <property type="match status" value="1"/>
</dbReference>
<dbReference type="PANTHER" id="PTHR24252">
    <property type="entry name" value="ACROSIN-RELATED"/>
    <property type="match status" value="1"/>
</dbReference>
<protein>
    <submittedName>
        <fullName evidence="8">Serine protease 56</fullName>
    </submittedName>
</protein>
<dbReference type="CDD" id="cd00190">
    <property type="entry name" value="Tryp_SPc"/>
    <property type="match status" value="1"/>
</dbReference>
<evidence type="ECO:0000256" key="4">
    <source>
        <dbReference type="ARBA" id="ARBA00022825"/>
    </source>
</evidence>
<dbReference type="Gene3D" id="2.40.10.10">
    <property type="entry name" value="Trypsin-like serine proteases"/>
    <property type="match status" value="1"/>
</dbReference>
<evidence type="ECO:0000313" key="9">
    <source>
        <dbReference type="Proteomes" id="UP000694559"/>
    </source>
</evidence>
<dbReference type="OrthoDB" id="6380398at2759"/>
<dbReference type="InterPro" id="IPR018114">
    <property type="entry name" value="TRYPSIN_HIS"/>
</dbReference>
<keyword evidence="3 6" id="KW-0378">Hydrolase</keyword>
<name>A0A8C6X741_NAJNA</name>